<feature type="transmembrane region" description="Helical" evidence="2">
    <location>
        <begin position="109"/>
        <end position="129"/>
    </location>
</feature>
<keyword evidence="2" id="KW-0472">Membrane</keyword>
<feature type="transmembrane region" description="Helical" evidence="2">
    <location>
        <begin position="354"/>
        <end position="374"/>
    </location>
</feature>
<dbReference type="AlphaFoldDB" id="A0AAD9W2Q0"/>
<dbReference type="GO" id="GO:0016747">
    <property type="term" value="F:acyltransferase activity, transferring groups other than amino-acyl groups"/>
    <property type="evidence" value="ECO:0007669"/>
    <property type="project" value="InterPro"/>
</dbReference>
<evidence type="ECO:0000259" key="3">
    <source>
        <dbReference type="Pfam" id="PF01757"/>
    </source>
</evidence>
<feature type="transmembrane region" description="Helical" evidence="2">
    <location>
        <begin position="402"/>
        <end position="419"/>
    </location>
</feature>
<keyword evidence="2" id="KW-1133">Transmembrane helix</keyword>
<feature type="transmembrane region" description="Helical" evidence="2">
    <location>
        <begin position="20"/>
        <end position="40"/>
    </location>
</feature>
<name>A0AAD9W2Q0_PHOAM</name>
<evidence type="ECO:0000256" key="2">
    <source>
        <dbReference type="SAM" id="Phobius"/>
    </source>
</evidence>
<evidence type="ECO:0000313" key="4">
    <source>
        <dbReference type="EMBL" id="KAK2605766.1"/>
    </source>
</evidence>
<feature type="transmembrane region" description="Helical" evidence="2">
    <location>
        <begin position="178"/>
        <end position="195"/>
    </location>
</feature>
<gene>
    <name evidence="4" type="ORF">N8I77_008580</name>
</gene>
<feature type="region of interest" description="Disordered" evidence="1">
    <location>
        <begin position="496"/>
        <end position="521"/>
    </location>
</feature>
<feature type="transmembrane region" description="Helical" evidence="2">
    <location>
        <begin position="60"/>
        <end position="79"/>
    </location>
</feature>
<reference evidence="4" key="1">
    <citation type="submission" date="2023-06" db="EMBL/GenBank/DDBJ databases">
        <authorList>
            <person name="Noh H."/>
        </authorList>
    </citation>
    <scope>NUCLEOTIDE SEQUENCE</scope>
    <source>
        <strain evidence="4">DUCC20226</strain>
    </source>
</reference>
<keyword evidence="2" id="KW-0812">Transmembrane</keyword>
<evidence type="ECO:0000256" key="1">
    <source>
        <dbReference type="SAM" id="MobiDB-lite"/>
    </source>
</evidence>
<dbReference type="Proteomes" id="UP001265746">
    <property type="component" value="Unassembled WGS sequence"/>
</dbReference>
<dbReference type="PANTHER" id="PTHR23028">
    <property type="entry name" value="ACETYLTRANSFERASE"/>
    <property type="match status" value="1"/>
</dbReference>
<dbReference type="Pfam" id="PF01757">
    <property type="entry name" value="Acyl_transf_3"/>
    <property type="match status" value="1"/>
</dbReference>
<organism evidence="4 5">
    <name type="scientific">Phomopsis amygdali</name>
    <name type="common">Fusicoccum amygdali</name>
    <dbReference type="NCBI Taxonomy" id="1214568"/>
    <lineage>
        <taxon>Eukaryota</taxon>
        <taxon>Fungi</taxon>
        <taxon>Dikarya</taxon>
        <taxon>Ascomycota</taxon>
        <taxon>Pezizomycotina</taxon>
        <taxon>Sordariomycetes</taxon>
        <taxon>Sordariomycetidae</taxon>
        <taxon>Diaporthales</taxon>
        <taxon>Diaporthaceae</taxon>
        <taxon>Diaporthe</taxon>
    </lineage>
</organism>
<proteinExistence type="predicted"/>
<sequence>MAAHQSAKNVKWVEGLRGIASVMVIMTHVARAFDFALFFPRDKPDVPPRFWQLPIIRVPAQGRIGVPIFAFLTGFVCALKPLKLGRNRHQQGEALMAVAKSAFRRPPRLVLPAAIATFISFCLTAIGGYETAHFCDSFWVRFDAPGMEPTFRRELTRLFRSLLTTWTSTDNAYDRHQWAMRPLLVGAFQVYILLAATMGMRLKYRMVVHVLLMAYWWLNRQANTETFGSLVSLGTLLADLSLHRPTQNFIASNHRILSLVIAPLLILSGLFLGSYPQEHEDWSRWSLGLQQTFVNMDPPTPGASRGSFLVPEGTDARRRFSSVAIQFCAVAVFISPVLREFLSNRYFLWLGRHSFAVYLVHGTILRTVGMWIAYGLTPRFEQHEDGSYEEFLHIRSDTSKNVAILVFVVLTYSAAWAWMRWVDTACARATQWLESKVFQAEDDEEAEETEKGFGGGLIDKHGKDYQRMASIADSGVEAIPEGPYPSAVPFQNHRRSVSQATFKSLGTPLRTGSMDHGGRPP</sequence>
<protein>
    <recommendedName>
        <fullName evidence="3">Acyltransferase 3 domain-containing protein</fullName>
    </recommendedName>
</protein>
<comment type="caution">
    <text evidence="4">The sequence shown here is derived from an EMBL/GenBank/DDBJ whole genome shotgun (WGS) entry which is preliminary data.</text>
</comment>
<dbReference type="PANTHER" id="PTHR23028:SF128">
    <property type="entry name" value="ACYLTRANSFERASE 3 DOMAIN-CONTAINING PROTEIN"/>
    <property type="match status" value="1"/>
</dbReference>
<dbReference type="EMBL" id="JAUJFL010000004">
    <property type="protein sequence ID" value="KAK2605766.1"/>
    <property type="molecule type" value="Genomic_DNA"/>
</dbReference>
<feature type="transmembrane region" description="Helical" evidence="2">
    <location>
        <begin position="254"/>
        <end position="275"/>
    </location>
</feature>
<dbReference type="InterPro" id="IPR050879">
    <property type="entry name" value="Acyltransferase_3"/>
</dbReference>
<feature type="transmembrane region" description="Helical" evidence="2">
    <location>
        <begin position="323"/>
        <end position="342"/>
    </location>
</feature>
<keyword evidence="5" id="KW-1185">Reference proteome</keyword>
<feature type="domain" description="Acyltransferase 3" evidence="3">
    <location>
        <begin position="11"/>
        <end position="411"/>
    </location>
</feature>
<dbReference type="InterPro" id="IPR002656">
    <property type="entry name" value="Acyl_transf_3_dom"/>
</dbReference>
<accession>A0AAD9W2Q0</accession>
<evidence type="ECO:0000313" key="5">
    <source>
        <dbReference type="Proteomes" id="UP001265746"/>
    </source>
</evidence>